<keyword evidence="2" id="KW-1133">Transmembrane helix</keyword>
<comment type="caution">
    <text evidence="3">The sequence shown here is derived from an EMBL/GenBank/DDBJ whole genome shotgun (WGS) entry which is preliminary data.</text>
</comment>
<dbReference type="EMBL" id="JAMYWD010000002">
    <property type="protein sequence ID" value="KAJ4978522.1"/>
    <property type="molecule type" value="Genomic_DNA"/>
</dbReference>
<reference evidence="3" key="1">
    <citation type="journal article" date="2023" name="Plant J.">
        <title>The genome of the king protea, Protea cynaroides.</title>
        <authorList>
            <person name="Chang J."/>
            <person name="Duong T.A."/>
            <person name="Schoeman C."/>
            <person name="Ma X."/>
            <person name="Roodt D."/>
            <person name="Barker N."/>
            <person name="Li Z."/>
            <person name="Van de Peer Y."/>
            <person name="Mizrachi E."/>
        </authorList>
    </citation>
    <scope>NUCLEOTIDE SEQUENCE</scope>
    <source>
        <tissue evidence="3">Young leaves</tissue>
    </source>
</reference>
<organism evidence="3 4">
    <name type="scientific">Protea cynaroides</name>
    <dbReference type="NCBI Taxonomy" id="273540"/>
    <lineage>
        <taxon>Eukaryota</taxon>
        <taxon>Viridiplantae</taxon>
        <taxon>Streptophyta</taxon>
        <taxon>Embryophyta</taxon>
        <taxon>Tracheophyta</taxon>
        <taxon>Spermatophyta</taxon>
        <taxon>Magnoliopsida</taxon>
        <taxon>Proteales</taxon>
        <taxon>Proteaceae</taxon>
        <taxon>Protea</taxon>
    </lineage>
</organism>
<evidence type="ECO:0000256" key="1">
    <source>
        <dbReference type="SAM" id="MobiDB-lite"/>
    </source>
</evidence>
<dbReference type="AlphaFoldDB" id="A0A9Q0R0H9"/>
<protein>
    <submittedName>
        <fullName evidence="3">Uncharacterized protein</fullName>
    </submittedName>
</protein>
<accession>A0A9Q0R0H9</accession>
<sequence>MAGDGVEEKESPFLLQLPPQPPLPAREGIEEKIRRLGLTPPCPPIRDGIEEKESLLELPPPRPPFLEVVCRSSGSIRRFAAGTDAGFALSLINRKLGLGVPLASHIEAVKEGEEPVSFGHTSVLVDYGEGWKLQTVVKEGHEKRKEVAQPSPEQFPTAVISDVHSARRSAKVSKPEDTCRFIGRILLAFAIIFVLGAMFTLLLENLPRLILLLTQSM</sequence>
<feature type="region of interest" description="Disordered" evidence="1">
    <location>
        <begin position="1"/>
        <end position="25"/>
    </location>
</feature>
<evidence type="ECO:0000313" key="4">
    <source>
        <dbReference type="Proteomes" id="UP001141806"/>
    </source>
</evidence>
<evidence type="ECO:0000256" key="2">
    <source>
        <dbReference type="SAM" id="Phobius"/>
    </source>
</evidence>
<keyword evidence="2" id="KW-0812">Transmembrane</keyword>
<keyword evidence="2" id="KW-0472">Membrane</keyword>
<dbReference type="OrthoDB" id="1932454at2759"/>
<name>A0A9Q0R0H9_9MAGN</name>
<dbReference type="PANTHER" id="PTHR36396:SF1">
    <property type="entry name" value="MALTASE-GLUCOAMYLASE, INTESTINAL PROTEIN"/>
    <property type="match status" value="1"/>
</dbReference>
<dbReference type="PANTHER" id="PTHR36396">
    <property type="entry name" value="MALTASE-GLUCOAMYLASE, INTESTINAL PROTEIN"/>
    <property type="match status" value="1"/>
</dbReference>
<feature type="compositionally biased region" description="Basic and acidic residues" evidence="1">
    <location>
        <begin position="1"/>
        <end position="11"/>
    </location>
</feature>
<keyword evidence="4" id="KW-1185">Reference proteome</keyword>
<feature type="transmembrane region" description="Helical" evidence="2">
    <location>
        <begin position="181"/>
        <end position="203"/>
    </location>
</feature>
<evidence type="ECO:0000313" key="3">
    <source>
        <dbReference type="EMBL" id="KAJ4978522.1"/>
    </source>
</evidence>
<dbReference type="Proteomes" id="UP001141806">
    <property type="component" value="Unassembled WGS sequence"/>
</dbReference>
<gene>
    <name evidence="3" type="ORF">NE237_009302</name>
</gene>
<proteinExistence type="predicted"/>